<gene>
    <name evidence="2" type="ORF">RRG08_039955</name>
</gene>
<dbReference type="Pfam" id="PF25273">
    <property type="entry name" value="DUF7869"/>
    <property type="match status" value="1"/>
</dbReference>
<protein>
    <recommendedName>
        <fullName evidence="1">DUF7869 domain-containing protein</fullName>
    </recommendedName>
</protein>
<evidence type="ECO:0000313" key="2">
    <source>
        <dbReference type="EMBL" id="KAK3764359.1"/>
    </source>
</evidence>
<sequence length="191" mass="22858">MSVTRATKHHTIDGCCGQNRSKAVVHFLLSLIEKNIFKRIEHYFLYRGHTFLPNDRDFSSIEAQKKVDRALVTHDWVKIIEENRQVHPFQVNEMTQEHILDYKTYAEAKMKASFTDNKGQKLKFRDVMWFSYGQSEVYNDTFTEVTMESHPEEVWCRYTHSHVESWKRINVKKCQRRIIRSDTEKKSTMLH</sequence>
<dbReference type="Proteomes" id="UP001283361">
    <property type="component" value="Unassembled WGS sequence"/>
</dbReference>
<reference evidence="2" key="1">
    <citation type="journal article" date="2023" name="G3 (Bethesda)">
        <title>A reference genome for the long-term kleptoplast-retaining sea slug Elysia crispata morphotype clarki.</title>
        <authorList>
            <person name="Eastman K.E."/>
            <person name="Pendleton A.L."/>
            <person name="Shaikh M.A."/>
            <person name="Suttiyut T."/>
            <person name="Ogas R."/>
            <person name="Tomko P."/>
            <person name="Gavelis G."/>
            <person name="Widhalm J.R."/>
            <person name="Wisecaver J.H."/>
        </authorList>
    </citation>
    <scope>NUCLEOTIDE SEQUENCE</scope>
    <source>
        <strain evidence="2">ECLA1</strain>
    </source>
</reference>
<proteinExistence type="predicted"/>
<keyword evidence="3" id="KW-1185">Reference proteome</keyword>
<evidence type="ECO:0000259" key="1">
    <source>
        <dbReference type="Pfam" id="PF25273"/>
    </source>
</evidence>
<dbReference type="AlphaFoldDB" id="A0AAE0Z7M4"/>
<comment type="caution">
    <text evidence="2">The sequence shown here is derived from an EMBL/GenBank/DDBJ whole genome shotgun (WGS) entry which is preliminary data.</text>
</comment>
<dbReference type="InterPro" id="IPR057191">
    <property type="entry name" value="DUF7869"/>
</dbReference>
<evidence type="ECO:0000313" key="3">
    <source>
        <dbReference type="Proteomes" id="UP001283361"/>
    </source>
</evidence>
<name>A0AAE0Z7M4_9GAST</name>
<accession>A0AAE0Z7M4</accession>
<feature type="domain" description="DUF7869" evidence="1">
    <location>
        <begin position="12"/>
        <end position="113"/>
    </location>
</feature>
<dbReference type="EMBL" id="JAWDGP010004442">
    <property type="protein sequence ID" value="KAK3764359.1"/>
    <property type="molecule type" value="Genomic_DNA"/>
</dbReference>
<organism evidence="2 3">
    <name type="scientific">Elysia crispata</name>
    <name type="common">lettuce slug</name>
    <dbReference type="NCBI Taxonomy" id="231223"/>
    <lineage>
        <taxon>Eukaryota</taxon>
        <taxon>Metazoa</taxon>
        <taxon>Spiralia</taxon>
        <taxon>Lophotrochozoa</taxon>
        <taxon>Mollusca</taxon>
        <taxon>Gastropoda</taxon>
        <taxon>Heterobranchia</taxon>
        <taxon>Euthyneura</taxon>
        <taxon>Panpulmonata</taxon>
        <taxon>Sacoglossa</taxon>
        <taxon>Placobranchoidea</taxon>
        <taxon>Plakobranchidae</taxon>
        <taxon>Elysia</taxon>
    </lineage>
</organism>